<dbReference type="OrthoDB" id="3538943at2759"/>
<sequence length="1282" mass="141807">MPRAVVGGIPLFQPSRIPKVGARRPTESELYFSPDLWCPADILDNKVGQDCAALRGICLVLSILHLLTPFSQLHRRCPLKGSVSDGKHRLRTSFSKEAEAQISKCSAKPSEIPRQRILLRINDPQIHVTESSEVELHIESFEIVNIATSPDKALSIGWPAVNEKAVSEKIFEYKQLKAKEVGTPAPNGSPLSVRSQAGYDPTRTDGAIGHEEEEVSQQEFLTQPPADTRLHQPTWTKDGGPSRTLLELLRARGQAKKAVVDTDRKSTPSADLGNGSVPAPIRKIVKASPGPVATDGSSDLTPERDANIKLPGATPSRPTSLPACSYTPRKTENRSIERHESEDNDISTQANTEQTDKVVSPDTSRISNHLEQVIAPPLPDTVVQRFRRWRQESQKYLPRYIQKIPREQQKLLESDESWQPPLVGRPERPGQVPLSLLEELSNAADNVVENELLRSRNEDQHETIDRAHDQETVKVNGNEQDHSNDSDDSEVTWDLSPPTQQRRQQRPAPLPPNSPPVDLLQPKEPIHPENSDRSTENQSPEQSPLSARAIVHAHQNSQIHIFSNPGDQSYNSTAISNAPIEQESNSSMSSIAPNTASEQYVREDRGGTGSIQCPIPSTAFEHPASSGAKHVQVQKTPSPRKEPHSRDLLSAQAIYRSSKAMVDDGDPVSIPGRLSQNDMNTIPDQTVEGPKMTREQNSRTTNSIVVKYHDRARSPPVEGPHGNINHAVNPPNKPNLGATASSDAQDFRLPLTTGGLPQSSTTEELHSDTRQPVKPVLNVENGPLDTVSFPIVLNERSEQVGSMTGIAQRGPPLSDTHPLRSNSEYLGKRTNRAENSHPRKRQRMTSDGETFQNHRQALSNSTGPEVSGRHSSSSSMKDADSINVGPEKSAHTPITRVSTYDGIEDDDNIRPSDSVSTTSDSVDAEKLFSSFQIAYPDYDGTTNQFITSCQFLKDLLSKGQEHHPFLFDDMIFHHHHSFRPYLMEEGMIATVPLLFSEFYRQRITKPTHLEGIVTESALKKLPNRTPSTVSGINNSKRHPNTDSSTFARPITVREESKNGSNCRSWDQFHAENDLYAHSDNGVENCGPRASGMPSPELGTPNIDRSLSDINPLDISPNDTPIFVSTMKETVSRSQERIPPRTQKWQNSQPRQESSTESPMTRVQKRPRPSASPFVRPPKSTPTSAPKPNPDVLRLESPNSSSLGTSPFAKLRKRISDALQRESTAAGSAVIARYHEREKEKEIRPAFELFAEDYSLLNSEKLARVGTTSKRSGGGINIFSWRT</sequence>
<feature type="compositionally biased region" description="Basic and acidic residues" evidence="1">
    <location>
        <begin position="524"/>
        <end position="535"/>
    </location>
</feature>
<dbReference type="VEuPathDB" id="FungiDB:Z518_05081"/>
<dbReference type="HOGENOM" id="CLU_265095_0_0_1"/>
<feature type="compositionally biased region" description="Polar residues" evidence="1">
    <location>
        <begin position="1142"/>
        <end position="1160"/>
    </location>
</feature>
<accession>A0A0D2IMU7</accession>
<feature type="region of interest" description="Disordered" evidence="1">
    <location>
        <begin position="605"/>
        <end position="699"/>
    </location>
</feature>
<gene>
    <name evidence="2" type="ORF">Z518_05081</name>
</gene>
<feature type="region of interest" description="Disordered" evidence="1">
    <location>
        <begin position="800"/>
        <end position="921"/>
    </location>
</feature>
<keyword evidence="3" id="KW-1185">Reference proteome</keyword>
<protein>
    <recommendedName>
        <fullName evidence="4">Telomere replication protein EST3</fullName>
    </recommendedName>
</protein>
<feature type="region of interest" description="Disordered" evidence="1">
    <location>
        <begin position="1079"/>
        <end position="1207"/>
    </location>
</feature>
<feature type="region of interest" description="Disordered" evidence="1">
    <location>
        <begin position="452"/>
        <end position="545"/>
    </location>
</feature>
<feature type="compositionally biased region" description="Polar residues" evidence="1">
    <location>
        <begin position="536"/>
        <end position="545"/>
    </location>
</feature>
<dbReference type="STRING" id="1442369.A0A0D2IMU7"/>
<dbReference type="Proteomes" id="UP000053617">
    <property type="component" value="Unassembled WGS sequence"/>
</dbReference>
<name>A0A0D2IMU7_9EURO</name>
<dbReference type="EMBL" id="KN847477">
    <property type="protein sequence ID" value="KIX07104.1"/>
    <property type="molecule type" value="Genomic_DNA"/>
</dbReference>
<feature type="compositionally biased region" description="Polar residues" evidence="1">
    <location>
        <begin position="1024"/>
        <end position="1034"/>
    </location>
</feature>
<organism evidence="2 3">
    <name type="scientific">Rhinocladiella mackenziei CBS 650.93</name>
    <dbReference type="NCBI Taxonomy" id="1442369"/>
    <lineage>
        <taxon>Eukaryota</taxon>
        <taxon>Fungi</taxon>
        <taxon>Dikarya</taxon>
        <taxon>Ascomycota</taxon>
        <taxon>Pezizomycotina</taxon>
        <taxon>Eurotiomycetes</taxon>
        <taxon>Chaetothyriomycetidae</taxon>
        <taxon>Chaetothyriales</taxon>
        <taxon>Herpotrichiellaceae</taxon>
        <taxon>Rhinocladiella</taxon>
    </lineage>
</organism>
<reference evidence="2 3" key="1">
    <citation type="submission" date="2015-01" db="EMBL/GenBank/DDBJ databases">
        <title>The Genome Sequence of Rhinocladiella mackenzie CBS 650.93.</title>
        <authorList>
            <consortium name="The Broad Institute Genomics Platform"/>
            <person name="Cuomo C."/>
            <person name="de Hoog S."/>
            <person name="Gorbushina A."/>
            <person name="Stielow B."/>
            <person name="Teixiera M."/>
            <person name="Abouelleil A."/>
            <person name="Chapman S.B."/>
            <person name="Priest M."/>
            <person name="Young S.K."/>
            <person name="Wortman J."/>
            <person name="Nusbaum C."/>
            <person name="Birren B."/>
        </authorList>
    </citation>
    <scope>NUCLEOTIDE SEQUENCE [LARGE SCALE GENOMIC DNA]</scope>
    <source>
        <strain evidence="2 3">CBS 650.93</strain>
    </source>
</reference>
<dbReference type="RefSeq" id="XP_013274240.1">
    <property type="nucleotide sequence ID" value="XM_013418786.1"/>
</dbReference>
<proteinExistence type="predicted"/>
<evidence type="ECO:0000256" key="1">
    <source>
        <dbReference type="SAM" id="MobiDB-lite"/>
    </source>
</evidence>
<feature type="compositionally biased region" description="Basic and acidic residues" evidence="1">
    <location>
        <begin position="329"/>
        <end position="341"/>
    </location>
</feature>
<feature type="compositionally biased region" description="Basic and acidic residues" evidence="1">
    <location>
        <begin position="1129"/>
        <end position="1138"/>
    </location>
</feature>
<evidence type="ECO:0008006" key="4">
    <source>
        <dbReference type="Google" id="ProtNLM"/>
    </source>
</evidence>
<dbReference type="GeneID" id="25293152"/>
<feature type="region of interest" description="Disordered" evidence="1">
    <location>
        <begin position="716"/>
        <end position="741"/>
    </location>
</feature>
<feature type="region of interest" description="Disordered" evidence="1">
    <location>
        <begin position="1023"/>
        <end position="1044"/>
    </location>
</feature>
<evidence type="ECO:0000313" key="2">
    <source>
        <dbReference type="EMBL" id="KIX07104.1"/>
    </source>
</evidence>
<feature type="region of interest" description="Disordered" evidence="1">
    <location>
        <begin position="181"/>
        <end position="241"/>
    </location>
</feature>
<feature type="compositionally biased region" description="Polar residues" evidence="1">
    <location>
        <begin position="845"/>
        <end position="864"/>
    </location>
</feature>
<feature type="compositionally biased region" description="Pro residues" evidence="1">
    <location>
        <begin position="1174"/>
        <end position="1188"/>
    </location>
</feature>
<feature type="region of interest" description="Disordered" evidence="1">
    <location>
        <begin position="254"/>
        <end position="361"/>
    </location>
</feature>
<feature type="compositionally biased region" description="Basic and acidic residues" evidence="1">
    <location>
        <begin position="452"/>
        <end position="472"/>
    </location>
</feature>
<evidence type="ECO:0000313" key="3">
    <source>
        <dbReference type="Proteomes" id="UP000053617"/>
    </source>
</evidence>
<feature type="compositionally biased region" description="Low complexity" evidence="1">
    <location>
        <begin position="912"/>
        <end position="921"/>
    </location>
</feature>
<feature type="compositionally biased region" description="Polar residues" evidence="1">
    <location>
        <begin position="674"/>
        <end position="684"/>
    </location>
</feature>